<feature type="transmembrane region" description="Helical" evidence="1">
    <location>
        <begin position="40"/>
        <end position="68"/>
    </location>
</feature>
<dbReference type="OrthoDB" id="466056at2"/>
<sequence>MDNHKSPDPNHRKPWRDFIRKVAGKQSRKIRARQGKSESIWFGLGLLGVLGWSVVLPTLLGLALGIWIDRQYPSRFSWTLMLMVGGLMLGCWNAWHWVTREQAQIDRATNKSTEESDRE</sequence>
<dbReference type="Pfam" id="PF09527">
    <property type="entry name" value="ATPase_gene1"/>
    <property type="match status" value="1"/>
</dbReference>
<keyword evidence="1" id="KW-0472">Membrane</keyword>
<feature type="transmembrane region" description="Helical" evidence="1">
    <location>
        <begin position="80"/>
        <end position="98"/>
    </location>
</feature>
<organism evidence="2 3">
    <name type="scientific">[Phormidium ambiguum] IAM M-71</name>
    <dbReference type="NCBI Taxonomy" id="454136"/>
    <lineage>
        <taxon>Bacteria</taxon>
        <taxon>Bacillati</taxon>
        <taxon>Cyanobacteriota</taxon>
        <taxon>Cyanophyceae</taxon>
        <taxon>Oscillatoriophycideae</taxon>
        <taxon>Aerosakkonematales</taxon>
        <taxon>Aerosakkonemataceae</taxon>
        <taxon>Floridanema</taxon>
    </lineage>
</organism>
<dbReference type="InterPro" id="IPR011744">
    <property type="entry name" value="ATPase_gene1"/>
</dbReference>
<dbReference type="EMBL" id="MRCE01000003">
    <property type="protein sequence ID" value="OKH40048.1"/>
    <property type="molecule type" value="Genomic_DNA"/>
</dbReference>
<keyword evidence="1" id="KW-1133">Transmembrane helix</keyword>
<accession>A0A1U7IRG1</accession>
<name>A0A1U7IRG1_9CYAN</name>
<dbReference type="Proteomes" id="UP000185860">
    <property type="component" value="Unassembled WGS sequence"/>
</dbReference>
<comment type="caution">
    <text evidence="2">The sequence shown here is derived from an EMBL/GenBank/DDBJ whole genome shotgun (WGS) entry which is preliminary data.</text>
</comment>
<dbReference type="NCBIfam" id="TIGR02230">
    <property type="entry name" value="ATPase_gene1"/>
    <property type="match status" value="1"/>
</dbReference>
<evidence type="ECO:0000313" key="2">
    <source>
        <dbReference type="EMBL" id="OKH40048.1"/>
    </source>
</evidence>
<dbReference type="AlphaFoldDB" id="A0A1U7IRG1"/>
<protein>
    <submittedName>
        <fullName evidence="2">ATPase F0F1</fullName>
    </submittedName>
</protein>
<dbReference type="RefSeq" id="WP_073592111.1">
    <property type="nucleotide sequence ID" value="NZ_MRCE01000003.1"/>
</dbReference>
<proteinExistence type="predicted"/>
<dbReference type="STRING" id="454136.NIES2119_03615"/>
<keyword evidence="1" id="KW-0812">Transmembrane</keyword>
<evidence type="ECO:0000313" key="3">
    <source>
        <dbReference type="Proteomes" id="UP000185860"/>
    </source>
</evidence>
<evidence type="ECO:0000256" key="1">
    <source>
        <dbReference type="SAM" id="Phobius"/>
    </source>
</evidence>
<gene>
    <name evidence="2" type="ORF">NIES2119_03615</name>
</gene>
<dbReference type="InterPro" id="IPR032820">
    <property type="entry name" value="ATPase_put"/>
</dbReference>
<reference evidence="2 3" key="1">
    <citation type="submission" date="2016-11" db="EMBL/GenBank/DDBJ databases">
        <title>Draft Genome Sequences of Nine Cyanobacterial Strains from Diverse Habitats.</title>
        <authorList>
            <person name="Zhu T."/>
            <person name="Hou S."/>
            <person name="Lu X."/>
            <person name="Hess W.R."/>
        </authorList>
    </citation>
    <scope>NUCLEOTIDE SEQUENCE [LARGE SCALE GENOMIC DNA]</scope>
    <source>
        <strain evidence="2 3">IAM M-71</strain>
    </source>
</reference>